<gene>
    <name evidence="9" type="primary">Cela2a</name>
    <name evidence="9" type="ORF">HALALB_R13256</name>
</gene>
<sequence>YDIALIKLTEHITLSDHIKLACLHSAQSILSSNTACYVTEWERLQRNGALPDDLQQGLLLVVDYATCSKPSWWRSTVKPTIARTGRDGVTCSCNGDSGGPVNCQSADGRWEVHGTISFGSAFDCSYYHKPSVFTWVSGYNSWIEQVR</sequence>
<evidence type="ECO:0000256" key="4">
    <source>
        <dbReference type="ARBA" id="ARBA00022729"/>
    </source>
</evidence>
<proteinExistence type="predicted"/>
<keyword evidence="10" id="KW-1185">Reference proteome</keyword>
<dbReference type="EMBL" id="VZSQ01000072">
    <property type="protein sequence ID" value="NWZ51809.1"/>
    <property type="molecule type" value="Genomic_DNA"/>
</dbReference>
<keyword evidence="3" id="KW-0645">Protease</keyword>
<evidence type="ECO:0000259" key="8">
    <source>
        <dbReference type="PROSITE" id="PS50240"/>
    </source>
</evidence>
<organism evidence="9 10">
    <name type="scientific">Haliaeetus albicilla</name>
    <name type="common">White-tailed sea-eagle</name>
    <name type="synonym">Falco albicilla</name>
    <dbReference type="NCBI Taxonomy" id="8969"/>
    <lineage>
        <taxon>Eukaryota</taxon>
        <taxon>Metazoa</taxon>
        <taxon>Chordata</taxon>
        <taxon>Craniata</taxon>
        <taxon>Vertebrata</taxon>
        <taxon>Euteleostomi</taxon>
        <taxon>Archelosauria</taxon>
        <taxon>Archosauria</taxon>
        <taxon>Dinosauria</taxon>
        <taxon>Saurischia</taxon>
        <taxon>Theropoda</taxon>
        <taxon>Coelurosauria</taxon>
        <taxon>Aves</taxon>
        <taxon>Neognathae</taxon>
        <taxon>Neoaves</taxon>
        <taxon>Telluraves</taxon>
        <taxon>Accipitrimorphae</taxon>
        <taxon>Accipitriformes</taxon>
        <taxon>Accipitridae</taxon>
        <taxon>Accipitrinae</taxon>
        <taxon>Haliaeetus</taxon>
    </lineage>
</organism>
<name>A0A7K7N931_HALAL</name>
<evidence type="ECO:0000256" key="6">
    <source>
        <dbReference type="ARBA" id="ARBA00022825"/>
    </source>
</evidence>
<dbReference type="SMART" id="SM00020">
    <property type="entry name" value="Tryp_SPc"/>
    <property type="match status" value="1"/>
</dbReference>
<dbReference type="OrthoDB" id="10061449at2759"/>
<accession>A0A7K7N931</accession>
<dbReference type="InterPro" id="IPR001254">
    <property type="entry name" value="Trypsin_dom"/>
</dbReference>
<dbReference type="PANTHER" id="PTHR24257">
    <property type="entry name" value="CHYMOTRYPSIN-LIKE ELASTASE FAMILY MEMBER"/>
    <property type="match status" value="1"/>
</dbReference>
<dbReference type="GO" id="GO:0004252">
    <property type="term" value="F:serine-type endopeptidase activity"/>
    <property type="evidence" value="ECO:0007669"/>
    <property type="project" value="InterPro"/>
</dbReference>
<dbReference type="Pfam" id="PF00089">
    <property type="entry name" value="Trypsin"/>
    <property type="match status" value="1"/>
</dbReference>
<evidence type="ECO:0000313" key="9">
    <source>
        <dbReference type="EMBL" id="NWZ51809.1"/>
    </source>
</evidence>
<evidence type="ECO:0000256" key="3">
    <source>
        <dbReference type="ARBA" id="ARBA00022670"/>
    </source>
</evidence>
<protein>
    <submittedName>
        <fullName evidence="9">CEL2A elastase</fullName>
    </submittedName>
</protein>
<dbReference type="Proteomes" id="UP000585422">
    <property type="component" value="Unassembled WGS sequence"/>
</dbReference>
<dbReference type="CDD" id="cd00190">
    <property type="entry name" value="Tryp_SPc"/>
    <property type="match status" value="1"/>
</dbReference>
<dbReference type="GO" id="GO:0005615">
    <property type="term" value="C:extracellular space"/>
    <property type="evidence" value="ECO:0007669"/>
    <property type="project" value="TreeGrafter"/>
</dbReference>
<comment type="subcellular location">
    <subcellularLocation>
        <location evidence="1">Secreted</location>
    </subcellularLocation>
</comment>
<feature type="non-terminal residue" evidence="9">
    <location>
        <position position="147"/>
    </location>
</feature>
<dbReference type="InterPro" id="IPR009003">
    <property type="entry name" value="Peptidase_S1_PA"/>
</dbReference>
<dbReference type="GO" id="GO:0006508">
    <property type="term" value="P:proteolysis"/>
    <property type="evidence" value="ECO:0007669"/>
    <property type="project" value="UniProtKB-KW"/>
</dbReference>
<keyword evidence="2" id="KW-0964">Secreted</keyword>
<dbReference type="PROSITE" id="PS50240">
    <property type="entry name" value="TRYPSIN_DOM"/>
    <property type="match status" value="1"/>
</dbReference>
<evidence type="ECO:0000256" key="2">
    <source>
        <dbReference type="ARBA" id="ARBA00022525"/>
    </source>
</evidence>
<dbReference type="AlphaFoldDB" id="A0A7K7N931"/>
<evidence type="ECO:0000256" key="7">
    <source>
        <dbReference type="ARBA" id="ARBA00023145"/>
    </source>
</evidence>
<dbReference type="PROSITE" id="PS00135">
    <property type="entry name" value="TRYPSIN_SER"/>
    <property type="match status" value="1"/>
</dbReference>
<evidence type="ECO:0000256" key="5">
    <source>
        <dbReference type="ARBA" id="ARBA00022801"/>
    </source>
</evidence>
<keyword evidence="7" id="KW-0865">Zymogen</keyword>
<dbReference type="InterPro" id="IPR033116">
    <property type="entry name" value="TRYPSIN_SER"/>
</dbReference>
<dbReference type="InterPro" id="IPR043504">
    <property type="entry name" value="Peptidase_S1_PA_chymotrypsin"/>
</dbReference>
<comment type="caution">
    <text evidence="9">The sequence shown here is derived from an EMBL/GenBank/DDBJ whole genome shotgun (WGS) entry which is preliminary data.</text>
</comment>
<evidence type="ECO:0000313" key="10">
    <source>
        <dbReference type="Proteomes" id="UP000585422"/>
    </source>
</evidence>
<dbReference type="SUPFAM" id="SSF50494">
    <property type="entry name" value="Trypsin-like serine proteases"/>
    <property type="match status" value="1"/>
</dbReference>
<feature type="non-terminal residue" evidence="9">
    <location>
        <position position="1"/>
    </location>
</feature>
<feature type="domain" description="Peptidase S1" evidence="8">
    <location>
        <begin position="1"/>
        <end position="147"/>
    </location>
</feature>
<dbReference type="PANTHER" id="PTHR24257:SF19">
    <property type="entry name" value="CHYMOTRYPSIN-LIKE ELASTASE FAMILY MEMBER 2B"/>
    <property type="match status" value="1"/>
</dbReference>
<dbReference type="InterPro" id="IPR050850">
    <property type="entry name" value="Peptidase_S1_Elastase_sf"/>
</dbReference>
<keyword evidence="4" id="KW-0732">Signal</keyword>
<reference evidence="9 10" key="1">
    <citation type="submission" date="2019-09" db="EMBL/GenBank/DDBJ databases">
        <title>Bird 10,000 Genomes (B10K) Project - Family phase.</title>
        <authorList>
            <person name="Zhang G."/>
        </authorList>
    </citation>
    <scope>NUCLEOTIDE SEQUENCE [LARGE SCALE GENOMIC DNA]</scope>
    <source>
        <strain evidence="9">OUT-0040</strain>
        <tissue evidence="9">Blood</tissue>
    </source>
</reference>
<keyword evidence="5" id="KW-0378">Hydrolase</keyword>
<evidence type="ECO:0000256" key="1">
    <source>
        <dbReference type="ARBA" id="ARBA00004613"/>
    </source>
</evidence>
<keyword evidence="6" id="KW-0720">Serine protease</keyword>
<dbReference type="Gene3D" id="2.40.10.10">
    <property type="entry name" value="Trypsin-like serine proteases"/>
    <property type="match status" value="2"/>
</dbReference>